<name>A0A9W6KLW8_9ACTN</name>
<organism evidence="2 3">
    <name type="scientific">Dactylosporangium matsuzakiense</name>
    <dbReference type="NCBI Taxonomy" id="53360"/>
    <lineage>
        <taxon>Bacteria</taxon>
        <taxon>Bacillati</taxon>
        <taxon>Actinomycetota</taxon>
        <taxon>Actinomycetes</taxon>
        <taxon>Micromonosporales</taxon>
        <taxon>Micromonosporaceae</taxon>
        <taxon>Dactylosporangium</taxon>
    </lineage>
</organism>
<evidence type="ECO:0000313" key="2">
    <source>
        <dbReference type="EMBL" id="GLL04502.1"/>
    </source>
</evidence>
<reference evidence="2" key="2">
    <citation type="submission" date="2023-01" db="EMBL/GenBank/DDBJ databases">
        <authorList>
            <person name="Sun Q."/>
            <person name="Evtushenko L."/>
        </authorList>
    </citation>
    <scope>NUCLEOTIDE SEQUENCE</scope>
    <source>
        <strain evidence="2">VKM Ac-1321</strain>
    </source>
</reference>
<feature type="transmembrane region" description="Helical" evidence="1">
    <location>
        <begin position="72"/>
        <end position="95"/>
    </location>
</feature>
<dbReference type="Proteomes" id="UP001143480">
    <property type="component" value="Unassembled WGS sequence"/>
</dbReference>
<keyword evidence="1" id="KW-1133">Transmembrane helix</keyword>
<dbReference type="EMBL" id="BSFP01000046">
    <property type="protein sequence ID" value="GLL04502.1"/>
    <property type="molecule type" value="Genomic_DNA"/>
</dbReference>
<reference evidence="2" key="1">
    <citation type="journal article" date="2014" name="Int. J. Syst. Evol. Microbiol.">
        <title>Complete genome sequence of Corynebacterium casei LMG S-19264T (=DSM 44701T), isolated from a smear-ripened cheese.</title>
        <authorList>
            <consortium name="US DOE Joint Genome Institute (JGI-PGF)"/>
            <person name="Walter F."/>
            <person name="Albersmeier A."/>
            <person name="Kalinowski J."/>
            <person name="Ruckert C."/>
        </authorList>
    </citation>
    <scope>NUCLEOTIDE SEQUENCE</scope>
    <source>
        <strain evidence="2">VKM Ac-1321</strain>
    </source>
</reference>
<keyword evidence="1" id="KW-0472">Membrane</keyword>
<proteinExistence type="predicted"/>
<dbReference type="AlphaFoldDB" id="A0A9W6KLW8"/>
<accession>A0A9W6KLW8</accession>
<sequence length="209" mass="21813">MRARGRWITASLLTLVAALAVAFVIVAASNPWHYTALMPWGRTGVAVSILLIAIFGLVLAAVLVVRGVRGRIGLTGGAIVLALAVMGGGVLYGSLDFVDTDRGPAQVAAVSPGGRYELVAFRGSALFGGHQEVIRVRSRAGLGSREAGENLACFMSIDDGWPAPDRVLSGVRFTGETSVEVTTKDGATWQTSFDPGTLLALSRLSKGCE</sequence>
<keyword evidence="1" id="KW-0812">Transmembrane</keyword>
<keyword evidence="3" id="KW-1185">Reference proteome</keyword>
<protein>
    <submittedName>
        <fullName evidence="2">Uncharacterized protein</fullName>
    </submittedName>
</protein>
<evidence type="ECO:0000313" key="3">
    <source>
        <dbReference type="Proteomes" id="UP001143480"/>
    </source>
</evidence>
<feature type="transmembrane region" description="Helical" evidence="1">
    <location>
        <begin position="43"/>
        <end position="65"/>
    </location>
</feature>
<comment type="caution">
    <text evidence="2">The sequence shown here is derived from an EMBL/GenBank/DDBJ whole genome shotgun (WGS) entry which is preliminary data.</text>
</comment>
<evidence type="ECO:0000256" key="1">
    <source>
        <dbReference type="SAM" id="Phobius"/>
    </source>
</evidence>
<dbReference type="RefSeq" id="WP_261960993.1">
    <property type="nucleotide sequence ID" value="NZ_BAAAXA010000001.1"/>
</dbReference>
<gene>
    <name evidence="2" type="ORF">GCM10017581_062490</name>
</gene>